<dbReference type="InterPro" id="IPR024934">
    <property type="entry name" value="Rubredoxin-like_dom"/>
</dbReference>
<evidence type="ECO:0000259" key="7">
    <source>
        <dbReference type="PROSITE" id="PS50905"/>
    </source>
</evidence>
<dbReference type="CDD" id="cd01041">
    <property type="entry name" value="Rubrerythrin"/>
    <property type="match status" value="1"/>
</dbReference>
<dbReference type="STRING" id="868131.MSWAN_1312"/>
<dbReference type="SUPFAM" id="SSF57802">
    <property type="entry name" value="Rubredoxin-like"/>
    <property type="match status" value="1"/>
</dbReference>
<dbReference type="eggNOG" id="arCOG01097">
    <property type="taxonomic scope" value="Archaea"/>
</dbReference>
<evidence type="ECO:0000313" key="9">
    <source>
        <dbReference type="Proteomes" id="UP000009231"/>
    </source>
</evidence>
<dbReference type="InterPro" id="IPR003251">
    <property type="entry name" value="Rr_diiron-bd_dom"/>
</dbReference>
<dbReference type="PANTHER" id="PTHR43865">
    <property type="entry name" value="RUBRERYTHRIN-RELATED"/>
    <property type="match status" value="1"/>
</dbReference>
<dbReference type="SUPFAM" id="SSF47240">
    <property type="entry name" value="Ferritin-like"/>
    <property type="match status" value="1"/>
</dbReference>
<keyword evidence="3" id="KW-0479">Metal-binding</keyword>
<keyword evidence="4" id="KW-0249">Electron transport</keyword>
<gene>
    <name evidence="8" type="ordered locus">MSWAN_1312</name>
</gene>
<dbReference type="GO" id="GO:0005506">
    <property type="term" value="F:iron ion binding"/>
    <property type="evidence" value="ECO:0007669"/>
    <property type="project" value="InterPro"/>
</dbReference>
<dbReference type="PROSITE" id="PS50905">
    <property type="entry name" value="FERRITIN_LIKE"/>
    <property type="match status" value="1"/>
</dbReference>
<evidence type="ECO:0000256" key="3">
    <source>
        <dbReference type="ARBA" id="ARBA00022723"/>
    </source>
</evidence>
<feature type="domain" description="Ferritin-like diiron" evidence="7">
    <location>
        <begin position="1"/>
        <end position="150"/>
    </location>
</feature>
<dbReference type="InterPro" id="IPR052364">
    <property type="entry name" value="Rubrerythrin"/>
</dbReference>
<dbReference type="PANTHER" id="PTHR43865:SF1">
    <property type="entry name" value="RUBRERYTHRIN-RELATED"/>
    <property type="match status" value="1"/>
</dbReference>
<dbReference type="GO" id="GO:0016491">
    <property type="term" value="F:oxidoreductase activity"/>
    <property type="evidence" value="ECO:0007669"/>
    <property type="project" value="InterPro"/>
</dbReference>
<dbReference type="InterPro" id="IPR048574">
    <property type="entry name" value="RUBY_RBDX"/>
</dbReference>
<reference evidence="8 9" key="1">
    <citation type="journal article" date="2014" name="Int. J. Syst. Evol. Microbiol.">
        <title>Methanobacterium paludis sp. nov. and a novel strain of Methanobacterium lacus isolated from northern peatlands.</title>
        <authorList>
            <person name="Cadillo-Quiroz H."/>
            <person name="Brauer S.L."/>
            <person name="Goodson N."/>
            <person name="Yavitt J.B."/>
            <person name="Zinder S.H."/>
        </authorList>
    </citation>
    <scope>NUCLEOTIDE SEQUENCE [LARGE SCALE GENOMIC DNA]</scope>
    <source>
        <strain evidence="9">DSM 25820 / JCM 18151 / SWAN1</strain>
    </source>
</reference>
<dbReference type="AlphaFoldDB" id="F6D6P6"/>
<accession>F6D6P6</accession>
<dbReference type="Proteomes" id="UP000009231">
    <property type="component" value="Chromosome"/>
</dbReference>
<comment type="cofactor">
    <cofactor evidence="1">
        <name>Fe(3+)</name>
        <dbReference type="ChEBI" id="CHEBI:29034"/>
    </cofactor>
</comment>
<dbReference type="InterPro" id="IPR009040">
    <property type="entry name" value="Ferritin-like_diiron"/>
</dbReference>
<proteinExistence type="predicted"/>
<organism evidence="8 9">
    <name type="scientific">Methanobacterium paludis (strain DSM 25820 / JCM 18151 / SWAN1)</name>
    <dbReference type="NCBI Taxonomy" id="868131"/>
    <lineage>
        <taxon>Archaea</taxon>
        <taxon>Methanobacteriati</taxon>
        <taxon>Methanobacteriota</taxon>
        <taxon>Methanomada group</taxon>
        <taxon>Methanobacteria</taxon>
        <taxon>Methanobacteriales</taxon>
        <taxon>Methanobacteriaceae</taxon>
        <taxon>Methanobacterium</taxon>
    </lineage>
</organism>
<dbReference type="Pfam" id="PF21349">
    <property type="entry name" value="RUBY_RBDX"/>
    <property type="match status" value="1"/>
</dbReference>
<evidence type="ECO:0000259" key="6">
    <source>
        <dbReference type="PROSITE" id="PS50903"/>
    </source>
</evidence>
<dbReference type="HOGENOM" id="CLU_095256_0_0_2"/>
<dbReference type="KEGG" id="mew:MSWAN_1312"/>
<dbReference type="Gene3D" id="1.20.1260.10">
    <property type="match status" value="1"/>
</dbReference>
<keyword evidence="9" id="KW-1185">Reference proteome</keyword>
<dbReference type="Pfam" id="PF02915">
    <property type="entry name" value="Rubrerythrin"/>
    <property type="match status" value="1"/>
</dbReference>
<dbReference type="InterPro" id="IPR009078">
    <property type="entry name" value="Ferritin-like_SF"/>
</dbReference>
<keyword evidence="2" id="KW-0813">Transport</keyword>
<evidence type="ECO:0000256" key="1">
    <source>
        <dbReference type="ARBA" id="ARBA00001965"/>
    </source>
</evidence>
<evidence type="ECO:0000256" key="5">
    <source>
        <dbReference type="ARBA" id="ARBA00023004"/>
    </source>
</evidence>
<sequence length="195" mass="22351">MMKKTLENLSKAFIGESQARNRYSFYSKIAKKEGYEQIAEIFLVTAENERQHAKWIFKLIQELREESSEDLDAVTVEAEAPLIMGDTVENLKAAIAGEHYENSQMYPEFADAADEEGYDIIAVRLRAIGRAEEHHEERYTKLLGEVEAGTVFKKEQEVKWLCRKCGYVHTGNEPIPKCPACGHSSKYFEILCETY</sequence>
<dbReference type="NCBIfam" id="NF045767">
    <property type="entry name" value="RuberyRbr"/>
    <property type="match status" value="1"/>
</dbReference>
<evidence type="ECO:0000256" key="2">
    <source>
        <dbReference type="ARBA" id="ARBA00022448"/>
    </source>
</evidence>
<dbReference type="Gene3D" id="2.20.28.10">
    <property type="match status" value="1"/>
</dbReference>
<name>F6D6P6_METPW</name>
<dbReference type="CDD" id="cd00729">
    <property type="entry name" value="rubredoxin_SM"/>
    <property type="match status" value="1"/>
</dbReference>
<dbReference type="PROSITE" id="PS50903">
    <property type="entry name" value="RUBREDOXIN_LIKE"/>
    <property type="match status" value="1"/>
</dbReference>
<dbReference type="InterPro" id="IPR012347">
    <property type="entry name" value="Ferritin-like"/>
</dbReference>
<evidence type="ECO:0000256" key="4">
    <source>
        <dbReference type="ARBA" id="ARBA00022982"/>
    </source>
</evidence>
<feature type="domain" description="Rubredoxin-like" evidence="6">
    <location>
        <begin position="157"/>
        <end position="191"/>
    </location>
</feature>
<evidence type="ECO:0000313" key="8">
    <source>
        <dbReference type="EMBL" id="AEG18329.1"/>
    </source>
</evidence>
<protein>
    <submittedName>
        <fullName evidence="8">Rubrerythrin</fullName>
    </submittedName>
</protein>
<keyword evidence="5" id="KW-0408">Iron</keyword>
<dbReference type="EMBL" id="CP002772">
    <property type="protein sequence ID" value="AEG18329.1"/>
    <property type="molecule type" value="Genomic_DNA"/>
</dbReference>